<organism evidence="1 2">
    <name type="scientific">Lithospermum erythrorhizon</name>
    <name type="common">Purple gromwell</name>
    <name type="synonym">Lithospermum officinale var. erythrorhizon</name>
    <dbReference type="NCBI Taxonomy" id="34254"/>
    <lineage>
        <taxon>Eukaryota</taxon>
        <taxon>Viridiplantae</taxon>
        <taxon>Streptophyta</taxon>
        <taxon>Embryophyta</taxon>
        <taxon>Tracheophyta</taxon>
        <taxon>Spermatophyta</taxon>
        <taxon>Magnoliopsida</taxon>
        <taxon>eudicotyledons</taxon>
        <taxon>Gunneridae</taxon>
        <taxon>Pentapetalae</taxon>
        <taxon>asterids</taxon>
        <taxon>lamiids</taxon>
        <taxon>Boraginales</taxon>
        <taxon>Boraginaceae</taxon>
        <taxon>Boraginoideae</taxon>
        <taxon>Lithospermeae</taxon>
        <taxon>Lithospermum</taxon>
    </lineage>
</organism>
<comment type="caution">
    <text evidence="1">The sequence shown here is derived from an EMBL/GenBank/DDBJ whole genome shotgun (WGS) entry which is preliminary data.</text>
</comment>
<keyword evidence="2" id="KW-1185">Reference proteome</keyword>
<evidence type="ECO:0008006" key="3">
    <source>
        <dbReference type="Google" id="ProtNLM"/>
    </source>
</evidence>
<evidence type="ECO:0000313" key="2">
    <source>
        <dbReference type="Proteomes" id="UP001454036"/>
    </source>
</evidence>
<sequence>MCLGSVVLQVRDSRGDHISIVVLAKAGNFGGPNAIAPIQPLEVQSRGIMVDNLEAVVLEGVELEVVKVVLLRGVVKVVLEPEEVKFTQSLGKKLTILRKW</sequence>
<dbReference type="AlphaFoldDB" id="A0AAV3RJG1"/>
<dbReference type="Proteomes" id="UP001454036">
    <property type="component" value="Unassembled WGS sequence"/>
</dbReference>
<evidence type="ECO:0000313" key="1">
    <source>
        <dbReference type="EMBL" id="GAA0175363.1"/>
    </source>
</evidence>
<accession>A0AAV3RJG1</accession>
<reference evidence="1 2" key="1">
    <citation type="submission" date="2024-01" db="EMBL/GenBank/DDBJ databases">
        <title>The complete chloroplast genome sequence of Lithospermum erythrorhizon: insights into the phylogenetic relationship among Boraginaceae species and the maternal lineages of purple gromwells.</title>
        <authorList>
            <person name="Okada T."/>
            <person name="Watanabe K."/>
        </authorList>
    </citation>
    <scope>NUCLEOTIDE SEQUENCE [LARGE SCALE GENOMIC DNA]</scope>
</reference>
<proteinExistence type="predicted"/>
<dbReference type="EMBL" id="BAABME010009549">
    <property type="protein sequence ID" value="GAA0175363.1"/>
    <property type="molecule type" value="Genomic_DNA"/>
</dbReference>
<gene>
    <name evidence="1" type="ORF">LIER_28550</name>
</gene>
<name>A0AAV3RJG1_LITER</name>
<protein>
    <recommendedName>
        <fullName evidence="3">RNA-binding protein</fullName>
    </recommendedName>
</protein>